<dbReference type="CDD" id="cd01556">
    <property type="entry name" value="EPSP_synthase"/>
    <property type="match status" value="1"/>
</dbReference>
<evidence type="ECO:0000259" key="8">
    <source>
        <dbReference type="Pfam" id="PF00275"/>
    </source>
</evidence>
<comment type="catalytic activity">
    <reaction evidence="7">
        <text>3-phosphoshikimate + phosphoenolpyruvate = 5-O-(1-carboxyvinyl)-3-phosphoshikimate + phosphate</text>
        <dbReference type="Rhea" id="RHEA:21256"/>
        <dbReference type="ChEBI" id="CHEBI:43474"/>
        <dbReference type="ChEBI" id="CHEBI:57701"/>
        <dbReference type="ChEBI" id="CHEBI:58702"/>
        <dbReference type="ChEBI" id="CHEBI:145989"/>
        <dbReference type="EC" id="2.5.1.19"/>
    </reaction>
    <physiologicalReaction direction="left-to-right" evidence="7">
        <dbReference type="Rhea" id="RHEA:21257"/>
    </physiologicalReaction>
</comment>
<keyword evidence="4" id="KW-0028">Amino-acid biosynthesis</keyword>
<dbReference type="Pfam" id="PF00275">
    <property type="entry name" value="EPSP_synthase"/>
    <property type="match status" value="1"/>
</dbReference>
<dbReference type="UniPathway" id="UPA00053">
    <property type="reaction ID" value="UER00089"/>
</dbReference>
<reference evidence="9" key="1">
    <citation type="submission" date="2020-05" db="EMBL/GenBank/DDBJ databases">
        <authorList>
            <person name="Chiriac C."/>
            <person name="Salcher M."/>
            <person name="Ghai R."/>
            <person name="Kavagutti S V."/>
        </authorList>
    </citation>
    <scope>NUCLEOTIDE SEQUENCE</scope>
</reference>
<evidence type="ECO:0000256" key="1">
    <source>
        <dbReference type="ARBA" id="ARBA00004811"/>
    </source>
</evidence>
<comment type="similarity">
    <text evidence="2">Belongs to the EPSP synthase family.</text>
</comment>
<dbReference type="InterPro" id="IPR001986">
    <property type="entry name" value="Enolpyruvate_Tfrase_dom"/>
</dbReference>
<evidence type="ECO:0000256" key="6">
    <source>
        <dbReference type="ARBA" id="ARBA00023141"/>
    </source>
</evidence>
<dbReference type="InterPro" id="IPR023193">
    <property type="entry name" value="EPSP_synthase_CS"/>
</dbReference>
<evidence type="ECO:0000256" key="7">
    <source>
        <dbReference type="ARBA" id="ARBA00044633"/>
    </source>
</evidence>
<organism evidence="9">
    <name type="scientific">freshwater metagenome</name>
    <dbReference type="NCBI Taxonomy" id="449393"/>
    <lineage>
        <taxon>unclassified sequences</taxon>
        <taxon>metagenomes</taxon>
        <taxon>ecological metagenomes</taxon>
    </lineage>
</organism>
<evidence type="ECO:0000256" key="2">
    <source>
        <dbReference type="ARBA" id="ARBA00009948"/>
    </source>
</evidence>
<evidence type="ECO:0000313" key="9">
    <source>
        <dbReference type="EMBL" id="CAB4601309.1"/>
    </source>
</evidence>
<gene>
    <name evidence="9" type="ORF">UFOPK1835_00424</name>
</gene>
<evidence type="ECO:0000256" key="5">
    <source>
        <dbReference type="ARBA" id="ARBA00022679"/>
    </source>
</evidence>
<dbReference type="PIRSF" id="PIRSF000505">
    <property type="entry name" value="EPSPS"/>
    <property type="match status" value="1"/>
</dbReference>
<dbReference type="EC" id="2.5.1.19" evidence="3"/>
<dbReference type="SUPFAM" id="SSF55205">
    <property type="entry name" value="EPT/RTPC-like"/>
    <property type="match status" value="1"/>
</dbReference>
<feature type="domain" description="Enolpyruvate transferase" evidence="8">
    <location>
        <begin position="18"/>
        <end position="428"/>
    </location>
</feature>
<keyword evidence="6" id="KW-0057">Aromatic amino acid biosynthesis</keyword>
<dbReference type="GO" id="GO:0003866">
    <property type="term" value="F:3-phosphoshikimate 1-carboxyvinyltransferase activity"/>
    <property type="evidence" value="ECO:0007669"/>
    <property type="project" value="UniProtKB-EC"/>
</dbReference>
<dbReference type="GO" id="GO:0009423">
    <property type="term" value="P:chorismate biosynthetic process"/>
    <property type="evidence" value="ECO:0007669"/>
    <property type="project" value="UniProtKB-UniPathway"/>
</dbReference>
<dbReference type="PROSITE" id="PS00885">
    <property type="entry name" value="EPSP_SYNTHASE_2"/>
    <property type="match status" value="1"/>
</dbReference>
<comment type="pathway">
    <text evidence="1">Metabolic intermediate biosynthesis; chorismate biosynthesis; chorismate from D-erythrose 4-phosphate and phosphoenolpyruvate: step 6/7.</text>
</comment>
<dbReference type="EMBL" id="CAEZUP010000011">
    <property type="protein sequence ID" value="CAB4601309.1"/>
    <property type="molecule type" value="Genomic_DNA"/>
</dbReference>
<dbReference type="GO" id="GO:0008652">
    <property type="term" value="P:amino acid biosynthetic process"/>
    <property type="evidence" value="ECO:0007669"/>
    <property type="project" value="UniProtKB-KW"/>
</dbReference>
<dbReference type="PANTHER" id="PTHR21090:SF5">
    <property type="entry name" value="PENTAFUNCTIONAL AROM POLYPEPTIDE"/>
    <property type="match status" value="1"/>
</dbReference>
<dbReference type="NCBIfam" id="TIGR01356">
    <property type="entry name" value="aroA"/>
    <property type="match status" value="1"/>
</dbReference>
<name>A0A6J6GN84_9ZZZZ</name>
<dbReference type="AlphaFoldDB" id="A0A6J6GN84"/>
<dbReference type="InterPro" id="IPR013792">
    <property type="entry name" value="RNA3'P_cycl/enolpyr_Trfase_a/b"/>
</dbReference>
<evidence type="ECO:0000256" key="3">
    <source>
        <dbReference type="ARBA" id="ARBA00012450"/>
    </source>
</evidence>
<dbReference type="InterPro" id="IPR006264">
    <property type="entry name" value="EPSP_synthase"/>
</dbReference>
<evidence type="ECO:0000256" key="4">
    <source>
        <dbReference type="ARBA" id="ARBA00022605"/>
    </source>
</evidence>
<keyword evidence="5" id="KW-0808">Transferase</keyword>
<sequence length="437" mass="45255">MSGENAISDPLPMKPFSGPVAASVRVPGSKSLTNRALMCAALAAGTSRIGGILLADDTEAMLSCISNLGADVRLDRANDSVEIRGFAGRPLDGPIDLDARLSGTTSRFVAASLVLGSGPYRLTGAPPLQGRPLGPTLDALVELGSQLSFEGDDGCLPVIVNNPAPKAGSTMPTISVSGDVSSQFLSGLLLVGPCLPNGLRIDVSTPLVSRPYVDMTLSVMVAFGAVVDEGGTGFIVSPGGYTGTDFTVEPDASAASYFYASAAICGGSMTVEGLGTDSIQGDVGFVDALEAMGCRIDRTPDSITVTGPALHGLDVDFSDISDTAQTLAAVAIFVDSPTRVTGIGFIRRKETDRIAAVVAELRRLGLEASEDPDGFTVVPSSPSPAEIHTYEDHRMAMSFALVGLRAPGIQIQDPACVAKTFPDYFERLELIRPGSEQ</sequence>
<dbReference type="HAMAP" id="MF_00210">
    <property type="entry name" value="EPSP_synth"/>
    <property type="match status" value="1"/>
</dbReference>
<protein>
    <recommendedName>
        <fullName evidence="3">3-phosphoshikimate 1-carboxyvinyltransferase</fullName>
        <ecNumber evidence="3">2.5.1.19</ecNumber>
    </recommendedName>
</protein>
<proteinExistence type="inferred from homology"/>
<dbReference type="InterPro" id="IPR036968">
    <property type="entry name" value="Enolpyruvate_Tfrase_sf"/>
</dbReference>
<dbReference type="Gene3D" id="3.65.10.10">
    <property type="entry name" value="Enolpyruvate transferase domain"/>
    <property type="match status" value="2"/>
</dbReference>
<dbReference type="GO" id="GO:0009073">
    <property type="term" value="P:aromatic amino acid family biosynthetic process"/>
    <property type="evidence" value="ECO:0007669"/>
    <property type="project" value="UniProtKB-KW"/>
</dbReference>
<dbReference type="PANTHER" id="PTHR21090">
    <property type="entry name" value="AROM/DEHYDROQUINATE SYNTHASE"/>
    <property type="match status" value="1"/>
</dbReference>
<accession>A0A6J6GN84</accession>